<protein>
    <submittedName>
        <fullName evidence="1">Predicted protein</fullName>
    </submittedName>
</protein>
<dbReference type="Proteomes" id="UP000001194">
    <property type="component" value="Unassembled WGS sequence"/>
</dbReference>
<sequence length="134" mass="15733">MAIDSCPLNFRRRSAEVALNHYDRNVAPFPSKICRIRAGSRRRSGATHNSRDRPVDPTRIRSRWHCCWVCGCLDPIHILRRLHLRRILHLYVYRRNRNRSCRWGHFSLSCLHGHGSVALAFLRWGKGRLAEIVL</sequence>
<evidence type="ECO:0000313" key="2">
    <source>
        <dbReference type="Proteomes" id="UP000001194"/>
    </source>
</evidence>
<accession>B0DKY2</accession>
<dbReference type="RefSeq" id="XP_001884642.1">
    <property type="nucleotide sequence ID" value="XM_001884607.1"/>
</dbReference>
<dbReference type="AlphaFoldDB" id="B0DKY2"/>
<dbReference type="EMBL" id="DS547116">
    <property type="protein sequence ID" value="EDR04818.1"/>
    <property type="molecule type" value="Genomic_DNA"/>
</dbReference>
<evidence type="ECO:0000313" key="1">
    <source>
        <dbReference type="EMBL" id="EDR04818.1"/>
    </source>
</evidence>
<gene>
    <name evidence="1" type="ORF">LACBIDRAFT_304097</name>
</gene>
<dbReference type="HOGENOM" id="CLU_1896592_0_0_1"/>
<dbReference type="KEGG" id="lbc:LACBIDRAFT_304097"/>
<name>B0DKY2_LACBS</name>
<keyword evidence="2" id="KW-1185">Reference proteome</keyword>
<dbReference type="GeneID" id="6080169"/>
<proteinExistence type="predicted"/>
<organism evidence="2">
    <name type="scientific">Laccaria bicolor (strain S238N-H82 / ATCC MYA-4686)</name>
    <name type="common">Bicoloured deceiver</name>
    <name type="synonym">Laccaria laccata var. bicolor</name>
    <dbReference type="NCBI Taxonomy" id="486041"/>
    <lineage>
        <taxon>Eukaryota</taxon>
        <taxon>Fungi</taxon>
        <taxon>Dikarya</taxon>
        <taxon>Basidiomycota</taxon>
        <taxon>Agaricomycotina</taxon>
        <taxon>Agaricomycetes</taxon>
        <taxon>Agaricomycetidae</taxon>
        <taxon>Agaricales</taxon>
        <taxon>Agaricineae</taxon>
        <taxon>Hydnangiaceae</taxon>
        <taxon>Laccaria</taxon>
    </lineage>
</organism>
<dbReference type="InParanoid" id="B0DKY2"/>
<reference evidence="1 2" key="1">
    <citation type="journal article" date="2008" name="Nature">
        <title>The genome of Laccaria bicolor provides insights into mycorrhizal symbiosis.</title>
        <authorList>
            <person name="Martin F."/>
            <person name="Aerts A."/>
            <person name="Ahren D."/>
            <person name="Brun A."/>
            <person name="Danchin E.G.J."/>
            <person name="Duchaussoy F."/>
            <person name="Gibon J."/>
            <person name="Kohler A."/>
            <person name="Lindquist E."/>
            <person name="Pereda V."/>
            <person name="Salamov A."/>
            <person name="Shapiro H.J."/>
            <person name="Wuyts J."/>
            <person name="Blaudez D."/>
            <person name="Buee M."/>
            <person name="Brokstein P."/>
            <person name="Canbaeck B."/>
            <person name="Cohen D."/>
            <person name="Courty P.E."/>
            <person name="Coutinho P.M."/>
            <person name="Delaruelle C."/>
            <person name="Detter J.C."/>
            <person name="Deveau A."/>
            <person name="DiFazio S."/>
            <person name="Duplessis S."/>
            <person name="Fraissinet-Tachet L."/>
            <person name="Lucic E."/>
            <person name="Frey-Klett P."/>
            <person name="Fourrey C."/>
            <person name="Feussner I."/>
            <person name="Gay G."/>
            <person name="Grimwood J."/>
            <person name="Hoegger P.J."/>
            <person name="Jain P."/>
            <person name="Kilaru S."/>
            <person name="Labbe J."/>
            <person name="Lin Y.C."/>
            <person name="Legue V."/>
            <person name="Le Tacon F."/>
            <person name="Marmeisse R."/>
            <person name="Melayah D."/>
            <person name="Montanini B."/>
            <person name="Muratet M."/>
            <person name="Nehls U."/>
            <person name="Niculita-Hirzel H."/>
            <person name="Oudot-Le Secq M.P."/>
            <person name="Peter M."/>
            <person name="Quesneville H."/>
            <person name="Rajashekar B."/>
            <person name="Reich M."/>
            <person name="Rouhier N."/>
            <person name="Schmutz J."/>
            <person name="Yin T."/>
            <person name="Chalot M."/>
            <person name="Henrissat B."/>
            <person name="Kuees U."/>
            <person name="Lucas S."/>
            <person name="Van de Peer Y."/>
            <person name="Podila G.K."/>
            <person name="Polle A."/>
            <person name="Pukkila P.J."/>
            <person name="Richardson P.M."/>
            <person name="Rouze P."/>
            <person name="Sanders I.R."/>
            <person name="Stajich J.E."/>
            <person name="Tunlid A."/>
            <person name="Tuskan G."/>
            <person name="Grigoriev I.V."/>
        </authorList>
    </citation>
    <scope>NUCLEOTIDE SEQUENCE [LARGE SCALE GENOMIC DNA]</scope>
    <source>
        <strain evidence="2">S238N-H82 / ATCC MYA-4686</strain>
    </source>
</reference>